<dbReference type="RefSeq" id="WP_223098435.1">
    <property type="nucleotide sequence ID" value="NZ_BAAAXA010000001.1"/>
</dbReference>
<evidence type="ECO:0008006" key="4">
    <source>
        <dbReference type="Google" id="ProtNLM"/>
    </source>
</evidence>
<comment type="caution">
    <text evidence="2">The sequence shown here is derived from an EMBL/GenBank/DDBJ whole genome shotgun (WGS) entry which is preliminary data.</text>
</comment>
<keyword evidence="1" id="KW-1133">Transmembrane helix</keyword>
<feature type="transmembrane region" description="Helical" evidence="1">
    <location>
        <begin position="90"/>
        <end position="111"/>
    </location>
</feature>
<reference evidence="2" key="2">
    <citation type="submission" date="2023-01" db="EMBL/GenBank/DDBJ databases">
        <authorList>
            <person name="Sun Q."/>
            <person name="Evtushenko L."/>
        </authorList>
    </citation>
    <scope>NUCLEOTIDE SEQUENCE</scope>
    <source>
        <strain evidence="2">VKM Ac-1321</strain>
    </source>
</reference>
<dbReference type="Proteomes" id="UP001143480">
    <property type="component" value="Unassembled WGS sequence"/>
</dbReference>
<name>A0A9W6KY23_9ACTN</name>
<feature type="transmembrane region" description="Helical" evidence="1">
    <location>
        <begin position="20"/>
        <end position="38"/>
    </location>
</feature>
<keyword evidence="1" id="KW-0472">Membrane</keyword>
<accession>A0A9W6KY23</accession>
<evidence type="ECO:0000313" key="2">
    <source>
        <dbReference type="EMBL" id="GLL08661.1"/>
    </source>
</evidence>
<reference evidence="2" key="1">
    <citation type="journal article" date="2014" name="Int. J. Syst. Evol. Microbiol.">
        <title>Complete genome sequence of Corynebacterium casei LMG S-19264T (=DSM 44701T), isolated from a smear-ripened cheese.</title>
        <authorList>
            <consortium name="US DOE Joint Genome Institute (JGI-PGF)"/>
            <person name="Walter F."/>
            <person name="Albersmeier A."/>
            <person name="Kalinowski J."/>
            <person name="Ruckert C."/>
        </authorList>
    </citation>
    <scope>NUCLEOTIDE SEQUENCE</scope>
    <source>
        <strain evidence="2">VKM Ac-1321</strain>
    </source>
</reference>
<keyword evidence="1" id="KW-0812">Transmembrane</keyword>
<proteinExistence type="predicted"/>
<dbReference type="EMBL" id="BSFP01000170">
    <property type="protein sequence ID" value="GLL08661.1"/>
    <property type="molecule type" value="Genomic_DNA"/>
</dbReference>
<dbReference type="InterPro" id="IPR025327">
    <property type="entry name" value="DUF4233"/>
</dbReference>
<dbReference type="Pfam" id="PF14017">
    <property type="entry name" value="DUF4233"/>
    <property type="match status" value="1"/>
</dbReference>
<dbReference type="AlphaFoldDB" id="A0A9W6KY23"/>
<keyword evidence="3" id="KW-1185">Reference proteome</keyword>
<protein>
    <recommendedName>
        <fullName evidence="4">DUF4233 domain-containing protein</fullName>
    </recommendedName>
</protein>
<organism evidence="2 3">
    <name type="scientific">Dactylosporangium matsuzakiense</name>
    <dbReference type="NCBI Taxonomy" id="53360"/>
    <lineage>
        <taxon>Bacteria</taxon>
        <taxon>Bacillati</taxon>
        <taxon>Actinomycetota</taxon>
        <taxon>Actinomycetes</taxon>
        <taxon>Micromonosporales</taxon>
        <taxon>Micromonosporaceae</taxon>
        <taxon>Dactylosporangium</taxon>
    </lineage>
</organism>
<evidence type="ECO:0000313" key="3">
    <source>
        <dbReference type="Proteomes" id="UP001143480"/>
    </source>
</evidence>
<feature type="transmembrane region" description="Helical" evidence="1">
    <location>
        <begin position="50"/>
        <end position="70"/>
    </location>
</feature>
<sequence>MSAPVSGPAGLKNPGAAVRGVGAAGLVVEGVVLLLALLPLAKLGHGDNTAAIWVCAGLAVVCFLLCGLLRHGWAWTAGLVVQVALLAGGFLHWSLLALGIVFGPAWLYALYVRRSVYANKPG</sequence>
<gene>
    <name evidence="2" type="ORF">GCM10017581_104280</name>
</gene>
<evidence type="ECO:0000256" key="1">
    <source>
        <dbReference type="SAM" id="Phobius"/>
    </source>
</evidence>